<evidence type="ECO:0000313" key="1">
    <source>
        <dbReference type="EMBL" id="AIF15847.1"/>
    </source>
</evidence>
<organism evidence="1">
    <name type="scientific">uncultured marine group II/III euryarchaeote KM3_71_G06</name>
    <dbReference type="NCBI Taxonomy" id="1456495"/>
    <lineage>
        <taxon>Archaea</taxon>
        <taxon>Methanobacteriati</taxon>
        <taxon>Methanobacteriota</taxon>
        <taxon>environmental samples</taxon>
    </lineage>
</organism>
<protein>
    <submittedName>
        <fullName evidence="1">Uncharacterized protein</fullName>
    </submittedName>
</protein>
<dbReference type="EMBL" id="KF901038">
    <property type="protein sequence ID" value="AIF15847.1"/>
    <property type="molecule type" value="Genomic_DNA"/>
</dbReference>
<reference evidence="1" key="1">
    <citation type="journal article" date="2014" name="Genome Biol. Evol.">
        <title>Pangenome evidence for extensive interdomain horizontal transfer affecting lineage core and shell genes in uncultured planktonic thaumarchaeota and euryarchaeota.</title>
        <authorList>
            <person name="Deschamps P."/>
            <person name="Zivanovic Y."/>
            <person name="Moreira D."/>
            <person name="Rodriguez-Valera F."/>
            <person name="Lopez-Garcia P."/>
        </authorList>
    </citation>
    <scope>NUCLEOTIDE SEQUENCE</scope>
</reference>
<sequence>MPTSDVMSCDNSSACSFIAAESLFRYSARFSTGISDQEGKAARAEATAASMSAADPTGTEPINCSLAGLTTSIEPSPRGATHSPPMYRCSRVCMPVRLSSVL</sequence>
<dbReference type="AlphaFoldDB" id="A0A075HN58"/>
<proteinExistence type="predicted"/>
<accession>A0A075HN58</accession>
<name>A0A075HN58_9EURY</name>